<proteinExistence type="predicted"/>
<reference evidence="2" key="1">
    <citation type="submission" date="2013-02" db="EMBL/GenBank/DDBJ databases">
        <authorList>
            <person name="Hughes D."/>
        </authorList>
    </citation>
    <scope>NUCLEOTIDE SEQUENCE</scope>
    <source>
        <strain>Durham</strain>
        <strain evidence="2">NC isolate 2 -- Noor lab</strain>
    </source>
</reference>
<organism evidence="1 2">
    <name type="scientific">Megaselia scalaris</name>
    <name type="common">Humpbacked fly</name>
    <name type="synonym">Phora scalaris</name>
    <dbReference type="NCBI Taxonomy" id="36166"/>
    <lineage>
        <taxon>Eukaryota</taxon>
        <taxon>Metazoa</taxon>
        <taxon>Ecdysozoa</taxon>
        <taxon>Arthropoda</taxon>
        <taxon>Hexapoda</taxon>
        <taxon>Insecta</taxon>
        <taxon>Pterygota</taxon>
        <taxon>Neoptera</taxon>
        <taxon>Endopterygota</taxon>
        <taxon>Diptera</taxon>
        <taxon>Brachycera</taxon>
        <taxon>Muscomorpha</taxon>
        <taxon>Platypezoidea</taxon>
        <taxon>Phoridae</taxon>
        <taxon>Megaseliini</taxon>
        <taxon>Megaselia</taxon>
    </lineage>
</organism>
<accession>T1GTI3</accession>
<sequence>MIISYHPPIFAPLKRITKS</sequence>
<dbReference type="Proteomes" id="UP000015102">
    <property type="component" value="Unassembled WGS sequence"/>
</dbReference>
<dbReference type="EnsemblMetazoa" id="MESCA007015-RA">
    <property type="protein sequence ID" value="MESCA007015-PA"/>
    <property type="gene ID" value="MESCA007015"/>
</dbReference>
<evidence type="ECO:0000313" key="1">
    <source>
        <dbReference type="EnsemblMetazoa" id="MESCA007015-PA"/>
    </source>
</evidence>
<evidence type="ECO:0000313" key="2">
    <source>
        <dbReference type="Proteomes" id="UP000015102"/>
    </source>
</evidence>
<dbReference type="HOGENOM" id="CLU_3430070_0_0_1"/>
<dbReference type="AlphaFoldDB" id="T1GTI3"/>
<protein>
    <submittedName>
        <fullName evidence="1">Uncharacterized protein</fullName>
    </submittedName>
</protein>
<dbReference type="Gene3D" id="3.40.1390.30">
    <property type="entry name" value="NIF3 (NGG1p interacting factor 3)-like"/>
    <property type="match status" value="1"/>
</dbReference>
<reference evidence="1" key="2">
    <citation type="submission" date="2015-06" db="UniProtKB">
        <authorList>
            <consortium name="EnsemblMetazoa"/>
        </authorList>
    </citation>
    <scope>IDENTIFICATION</scope>
</reference>
<keyword evidence="2" id="KW-1185">Reference proteome</keyword>
<dbReference type="EMBL" id="CAQQ02155913">
    <property type="status" value="NOT_ANNOTATED_CDS"/>
    <property type="molecule type" value="Genomic_DNA"/>
</dbReference>
<name>T1GTI3_MEGSC</name>